<reference evidence="1" key="1">
    <citation type="submission" date="2014-11" db="EMBL/GenBank/DDBJ databases">
        <authorList>
            <person name="Amaro Gonzalez C."/>
        </authorList>
    </citation>
    <scope>NUCLEOTIDE SEQUENCE</scope>
</reference>
<dbReference type="EMBL" id="GBXM01107055">
    <property type="protein sequence ID" value="JAH01522.1"/>
    <property type="molecule type" value="Transcribed_RNA"/>
</dbReference>
<dbReference type="AlphaFoldDB" id="A0A0E9PB60"/>
<sequence>MLMIGDLRTRVLSRRVPSSQRTVQTVSTLNLTATDNTIKSNDARN</sequence>
<reference evidence="1" key="2">
    <citation type="journal article" date="2015" name="Fish Shellfish Immunol.">
        <title>Early steps in the European eel (Anguilla anguilla)-Vibrio vulnificus interaction in the gills: Role of the RtxA13 toxin.</title>
        <authorList>
            <person name="Callol A."/>
            <person name="Pajuelo D."/>
            <person name="Ebbesson L."/>
            <person name="Teles M."/>
            <person name="MacKenzie S."/>
            <person name="Amaro C."/>
        </authorList>
    </citation>
    <scope>NUCLEOTIDE SEQUENCE</scope>
</reference>
<name>A0A0E9PB60_ANGAN</name>
<proteinExistence type="predicted"/>
<evidence type="ECO:0000313" key="1">
    <source>
        <dbReference type="EMBL" id="JAH01522.1"/>
    </source>
</evidence>
<organism evidence="1">
    <name type="scientific">Anguilla anguilla</name>
    <name type="common">European freshwater eel</name>
    <name type="synonym">Muraena anguilla</name>
    <dbReference type="NCBI Taxonomy" id="7936"/>
    <lineage>
        <taxon>Eukaryota</taxon>
        <taxon>Metazoa</taxon>
        <taxon>Chordata</taxon>
        <taxon>Craniata</taxon>
        <taxon>Vertebrata</taxon>
        <taxon>Euteleostomi</taxon>
        <taxon>Actinopterygii</taxon>
        <taxon>Neopterygii</taxon>
        <taxon>Teleostei</taxon>
        <taxon>Anguilliformes</taxon>
        <taxon>Anguillidae</taxon>
        <taxon>Anguilla</taxon>
    </lineage>
</organism>
<accession>A0A0E9PB60</accession>
<protein>
    <submittedName>
        <fullName evidence="1">Uncharacterized protein</fullName>
    </submittedName>
</protein>